<dbReference type="RefSeq" id="WP_194700806.1">
    <property type="nucleotide sequence ID" value="NZ_JADKNH010000003.1"/>
</dbReference>
<feature type="modified residue" description="4-aspartylphosphate" evidence="8">
    <location>
        <position position="60"/>
    </location>
</feature>
<dbReference type="PANTHER" id="PTHR48111:SF1">
    <property type="entry name" value="TWO-COMPONENT RESPONSE REGULATOR ORR33"/>
    <property type="match status" value="1"/>
</dbReference>
<evidence type="ECO:0000256" key="6">
    <source>
        <dbReference type="ARBA" id="ARBA00023163"/>
    </source>
</evidence>
<evidence type="ECO:0000313" key="11">
    <source>
        <dbReference type="Proteomes" id="UP000614200"/>
    </source>
</evidence>
<protein>
    <recommendedName>
        <fullName evidence="1">Stage 0 sporulation protein A homolog</fullName>
    </recommendedName>
</protein>
<feature type="domain" description="Response regulatory" evidence="9">
    <location>
        <begin position="11"/>
        <end position="125"/>
    </location>
</feature>
<evidence type="ECO:0000259" key="9">
    <source>
        <dbReference type="PROSITE" id="PS50110"/>
    </source>
</evidence>
<comment type="function">
    <text evidence="7">May play the central regulatory role in sporulation. It may be an element of the effector pathway responsible for the activation of sporulation genes in response to nutritional stress. Spo0A may act in concert with spo0H (a sigma factor) to control the expression of some genes that are critical to the sporulation process.</text>
</comment>
<comment type="caution">
    <text evidence="10">The sequence shown here is derived from an EMBL/GenBank/DDBJ whole genome shotgun (WGS) entry which is preliminary data.</text>
</comment>
<dbReference type="CDD" id="cd17536">
    <property type="entry name" value="REC_YesN-like"/>
    <property type="match status" value="1"/>
</dbReference>
<evidence type="ECO:0000256" key="1">
    <source>
        <dbReference type="ARBA" id="ARBA00018672"/>
    </source>
</evidence>
<keyword evidence="11" id="KW-1185">Reference proteome</keyword>
<dbReference type="InterPro" id="IPR001789">
    <property type="entry name" value="Sig_transdc_resp-reg_receiver"/>
</dbReference>
<evidence type="ECO:0000256" key="5">
    <source>
        <dbReference type="ARBA" id="ARBA00023125"/>
    </source>
</evidence>
<evidence type="ECO:0000313" key="10">
    <source>
        <dbReference type="EMBL" id="MBF4692563.1"/>
    </source>
</evidence>
<evidence type="ECO:0000256" key="3">
    <source>
        <dbReference type="ARBA" id="ARBA00023012"/>
    </source>
</evidence>
<evidence type="ECO:0000256" key="7">
    <source>
        <dbReference type="ARBA" id="ARBA00024867"/>
    </source>
</evidence>
<evidence type="ECO:0000256" key="8">
    <source>
        <dbReference type="PROSITE-ProRule" id="PRU00169"/>
    </source>
</evidence>
<dbReference type="InterPro" id="IPR011006">
    <property type="entry name" value="CheY-like_superfamily"/>
</dbReference>
<dbReference type="Pfam" id="PF00072">
    <property type="entry name" value="Response_reg"/>
    <property type="match status" value="1"/>
</dbReference>
<dbReference type="EMBL" id="JADKNH010000003">
    <property type="protein sequence ID" value="MBF4692563.1"/>
    <property type="molecule type" value="Genomic_DNA"/>
</dbReference>
<organism evidence="10 11">
    <name type="scientific">Fusibacter ferrireducens</name>
    <dbReference type="NCBI Taxonomy" id="2785058"/>
    <lineage>
        <taxon>Bacteria</taxon>
        <taxon>Bacillati</taxon>
        <taxon>Bacillota</taxon>
        <taxon>Clostridia</taxon>
        <taxon>Eubacteriales</taxon>
        <taxon>Eubacteriales Family XII. Incertae Sedis</taxon>
        <taxon>Fusibacter</taxon>
    </lineage>
</organism>
<sequence length="248" mass="28819">MMQKAHLKFLRVLFVEDDEMQRQELSDYLKRRVGKIYFAKNGEEGLEKYKQCAPNIVICDIRMPKMDGLKMVSILRSWAPLVPIIMLTALSDKESILAAVDLNITNYLIKPVDLNKLEKHLDQVAKEIIKREDAMQNNFSGEGLDQLKRNLIKYIKSEMGKGPNEVNIKHNNQQLMITIFGAMTLMEKNLMKNEKNVNMVNYLRNQLYSDNQIYFCKMIEDDLNIAVKWVSCSTDCLIDETLLTFQTQ</sequence>
<dbReference type="Gene3D" id="3.40.50.2300">
    <property type="match status" value="1"/>
</dbReference>
<accession>A0ABR9ZQ31</accession>
<dbReference type="PANTHER" id="PTHR48111">
    <property type="entry name" value="REGULATOR OF RPOS"/>
    <property type="match status" value="1"/>
</dbReference>
<dbReference type="PROSITE" id="PS50110">
    <property type="entry name" value="RESPONSE_REGULATORY"/>
    <property type="match status" value="1"/>
</dbReference>
<dbReference type="InterPro" id="IPR018745">
    <property type="entry name" value="MpsC"/>
</dbReference>
<dbReference type="Pfam" id="PF10057">
    <property type="entry name" value="MpsC"/>
    <property type="match status" value="1"/>
</dbReference>
<keyword evidence="3" id="KW-0902">Two-component regulatory system</keyword>
<dbReference type="Proteomes" id="UP000614200">
    <property type="component" value="Unassembled WGS sequence"/>
</dbReference>
<evidence type="ECO:0000256" key="2">
    <source>
        <dbReference type="ARBA" id="ARBA00022553"/>
    </source>
</evidence>
<gene>
    <name evidence="10" type="ORF">ISU02_05510</name>
</gene>
<dbReference type="SUPFAM" id="SSF52172">
    <property type="entry name" value="CheY-like"/>
    <property type="match status" value="1"/>
</dbReference>
<keyword evidence="2 8" id="KW-0597">Phosphoprotein</keyword>
<evidence type="ECO:0000256" key="4">
    <source>
        <dbReference type="ARBA" id="ARBA00023015"/>
    </source>
</evidence>
<reference evidence="10 11" key="1">
    <citation type="submission" date="2020-11" db="EMBL/GenBank/DDBJ databases">
        <title>Fusibacter basophilias sp. nov.</title>
        <authorList>
            <person name="Qiu D."/>
        </authorList>
    </citation>
    <scope>NUCLEOTIDE SEQUENCE [LARGE SCALE GENOMIC DNA]</scope>
    <source>
        <strain evidence="10 11">Q10-2</strain>
    </source>
</reference>
<keyword evidence="6" id="KW-0804">Transcription</keyword>
<name>A0ABR9ZQ31_9FIRM</name>
<keyword evidence="4" id="KW-0805">Transcription regulation</keyword>
<dbReference type="InterPro" id="IPR039420">
    <property type="entry name" value="WalR-like"/>
</dbReference>
<proteinExistence type="predicted"/>
<keyword evidence="5" id="KW-0238">DNA-binding</keyword>
<dbReference type="SMART" id="SM00448">
    <property type="entry name" value="REC"/>
    <property type="match status" value="1"/>
</dbReference>